<name>A0ACD3RH25_LARCR</name>
<accession>A0ACD3RH25</accession>
<dbReference type="EMBL" id="CM011678">
    <property type="protein sequence ID" value="TMS18779.1"/>
    <property type="molecule type" value="Genomic_DNA"/>
</dbReference>
<sequence length="308" mass="34047">MKGFSLRCLVLIWAMLQRSDMQVAVPATVLNCCEGDILILLDSSGSVSNYEFSRMLFFAADILRPFSLGRGHVRVGLLQVGTKPNLEFGLDVHSTQQSLQKSMRSVSQLKGDTNTEAALRVAWHVLSPTVVSVSDSSPHQIRVSWGPLQPNRVQRYVVEYGAIPSGRVQTMTLQRQQNSTLLTGLEPGTQYLVTVSAVHADGKERAMSVRACTQEAALPALADLQLTQVQHQEVQVAWHGHQEGLMGYWLSWERQNSYTSSVYLHPNSHSTRLTHFTPGSRVCVSPVYSSGRGDGICCTAERHTGWLN</sequence>
<evidence type="ECO:0000313" key="1">
    <source>
        <dbReference type="EMBL" id="TMS18779.1"/>
    </source>
</evidence>
<organism evidence="1 2">
    <name type="scientific">Larimichthys crocea</name>
    <name type="common">Large yellow croaker</name>
    <name type="synonym">Pseudosciaena crocea</name>
    <dbReference type="NCBI Taxonomy" id="215358"/>
    <lineage>
        <taxon>Eukaryota</taxon>
        <taxon>Metazoa</taxon>
        <taxon>Chordata</taxon>
        <taxon>Craniata</taxon>
        <taxon>Vertebrata</taxon>
        <taxon>Euteleostomi</taxon>
        <taxon>Actinopterygii</taxon>
        <taxon>Neopterygii</taxon>
        <taxon>Teleostei</taxon>
        <taxon>Neoteleostei</taxon>
        <taxon>Acanthomorphata</taxon>
        <taxon>Eupercaria</taxon>
        <taxon>Sciaenidae</taxon>
        <taxon>Larimichthys</taxon>
    </lineage>
</organism>
<protein>
    <submittedName>
        <fullName evidence="1">Uncharacterized protein</fullName>
    </submittedName>
</protein>
<reference evidence="1" key="1">
    <citation type="submission" date="2018-11" db="EMBL/GenBank/DDBJ databases">
        <title>The sequence and de novo assembly of Larimichthys crocea genome using PacBio and Hi-C technologies.</title>
        <authorList>
            <person name="Xu P."/>
            <person name="Chen B."/>
            <person name="Zhou Z."/>
            <person name="Ke Q."/>
            <person name="Wu Y."/>
            <person name="Bai H."/>
            <person name="Pu F."/>
        </authorList>
    </citation>
    <scope>NUCLEOTIDE SEQUENCE</scope>
    <source>
        <tissue evidence="1">Muscle</tissue>
    </source>
</reference>
<evidence type="ECO:0000313" key="2">
    <source>
        <dbReference type="Proteomes" id="UP000793456"/>
    </source>
</evidence>
<dbReference type="Proteomes" id="UP000793456">
    <property type="component" value="Chromosome V"/>
</dbReference>
<gene>
    <name evidence="1" type="ORF">E3U43_003100</name>
</gene>
<comment type="caution">
    <text evidence="1">The sequence shown here is derived from an EMBL/GenBank/DDBJ whole genome shotgun (WGS) entry which is preliminary data.</text>
</comment>
<keyword evidence="2" id="KW-1185">Reference proteome</keyword>
<proteinExistence type="predicted"/>